<evidence type="ECO:0000256" key="1">
    <source>
        <dbReference type="SAM" id="MobiDB-lite"/>
    </source>
</evidence>
<keyword evidence="4" id="KW-1185">Reference proteome</keyword>
<dbReference type="EMBL" id="JBBEGL010000004">
    <property type="protein sequence ID" value="MEJ2887958.1"/>
    <property type="molecule type" value="Genomic_DNA"/>
</dbReference>
<feature type="transmembrane region" description="Helical" evidence="2">
    <location>
        <begin position="423"/>
        <end position="449"/>
    </location>
</feature>
<protein>
    <recommendedName>
        <fullName evidence="5">Integral membrane protein</fullName>
    </recommendedName>
</protein>
<evidence type="ECO:0008006" key="5">
    <source>
        <dbReference type="Google" id="ProtNLM"/>
    </source>
</evidence>
<feature type="transmembrane region" description="Helical" evidence="2">
    <location>
        <begin position="255"/>
        <end position="273"/>
    </location>
</feature>
<organism evidence="3 4">
    <name type="scientific">Actinomycetospora aeridis</name>
    <dbReference type="NCBI Taxonomy" id="3129231"/>
    <lineage>
        <taxon>Bacteria</taxon>
        <taxon>Bacillati</taxon>
        <taxon>Actinomycetota</taxon>
        <taxon>Actinomycetes</taxon>
        <taxon>Pseudonocardiales</taxon>
        <taxon>Pseudonocardiaceae</taxon>
        <taxon>Actinomycetospora</taxon>
    </lineage>
</organism>
<evidence type="ECO:0000313" key="3">
    <source>
        <dbReference type="EMBL" id="MEJ2887958.1"/>
    </source>
</evidence>
<gene>
    <name evidence="3" type="ORF">WCD41_15970</name>
</gene>
<comment type="caution">
    <text evidence="3">The sequence shown here is derived from an EMBL/GenBank/DDBJ whole genome shotgun (WGS) entry which is preliminary data.</text>
</comment>
<feature type="region of interest" description="Disordered" evidence="1">
    <location>
        <begin position="502"/>
        <end position="525"/>
    </location>
</feature>
<keyword evidence="2" id="KW-1133">Transmembrane helix</keyword>
<feature type="transmembrane region" description="Helical" evidence="2">
    <location>
        <begin position="119"/>
        <end position="140"/>
    </location>
</feature>
<reference evidence="3 4" key="1">
    <citation type="submission" date="2024-03" db="EMBL/GenBank/DDBJ databases">
        <title>Actinomycetospora sp. OC33-EN06, a novel actinomycete isolated from wild orchid (Aerides multiflora).</title>
        <authorList>
            <person name="Suriyachadkun C."/>
        </authorList>
    </citation>
    <scope>NUCLEOTIDE SEQUENCE [LARGE SCALE GENOMIC DNA]</scope>
    <source>
        <strain evidence="3 4">OC33-EN06</strain>
    </source>
</reference>
<evidence type="ECO:0000256" key="2">
    <source>
        <dbReference type="SAM" id="Phobius"/>
    </source>
</evidence>
<keyword evidence="2" id="KW-0812">Transmembrane</keyword>
<dbReference type="Proteomes" id="UP001370100">
    <property type="component" value="Unassembled WGS sequence"/>
</dbReference>
<name>A0ABU8N6E2_9PSEU</name>
<feature type="region of interest" description="Disordered" evidence="1">
    <location>
        <begin position="1"/>
        <end position="40"/>
    </location>
</feature>
<feature type="transmembrane region" description="Helical" evidence="2">
    <location>
        <begin position="172"/>
        <end position="193"/>
    </location>
</feature>
<feature type="transmembrane region" description="Helical" evidence="2">
    <location>
        <begin position="79"/>
        <end position="98"/>
    </location>
</feature>
<feature type="transmembrane region" description="Helical" evidence="2">
    <location>
        <begin position="285"/>
        <end position="308"/>
    </location>
</feature>
<feature type="transmembrane region" description="Helical" evidence="2">
    <location>
        <begin position="482"/>
        <end position="499"/>
    </location>
</feature>
<feature type="transmembrane region" description="Helical" evidence="2">
    <location>
        <begin position="229"/>
        <end position="249"/>
    </location>
</feature>
<feature type="transmembrane region" description="Helical" evidence="2">
    <location>
        <begin position="456"/>
        <end position="476"/>
    </location>
</feature>
<evidence type="ECO:0000313" key="4">
    <source>
        <dbReference type="Proteomes" id="UP001370100"/>
    </source>
</evidence>
<keyword evidence="2" id="KW-0472">Membrane</keyword>
<sequence>MTSTSTANPATVPGTVGTTELRVHGVHGTPPSTLLGDPYPEQVAGDSDARFYRRRGAPENPTREAFWWSRMTSGSPLRAFWLLFLPFALVNLARFALLTWDDARDGEAPAHRPHPWDRVAGGLLRLLGAVLTLGLIATTFGVTADLVIRQCAMVPSCRTNLSWLSWVGSWDAGPVVVLAVLPAGLVLGLFEIVGRQTFVRSSIDAAPTWANERRFGNEEFWREAAEVTVLRRLHLGACAALLGVLVTAIGPGDRMVTAVGLVVLAAALVLITVRNVGRARHLADVVAVLAAAFAVVATALVAAPRWFAPLATQRWDALPGTLGRTTDAVGAAVAILLVLFALVVVVQGRRFRREERAAQAPDRPRVFLPLWGGMAPVVLVSLGVGLFCAYATGIVFAIADVLGSVRPERRAQGETLVMVGSSYWSAAIGALGAAIAVALVAAPLAAWVLGRRGTAFWWSLGMIAAAVGIVAIVMGRTGWGELALAVALACLAAGIASWVRSGRRPRVGGSGERPDPDYPNTPPPPADLAVSTNEALDRVWRAWFLGRAKYRYRDVAAFLAAVAGLTVLAGGAAAVLRLLGGTWPVQPATDERAGVAMAGATGAALAGALLLALLSLGITSYRSQSVRTTVGIAWDLISFWPRLVHPFCPPPYGGRAVIETARRAVDLVTADERSRSVVVLSGHSQGSVICMAAATLLAARAERWDPLSQRPPSREALQIEITLPEARETIDHLALLTYGSQLQWAFPRLFPCFIGFHHLKRLYERGLDGRWRSLYRETDPLGGRVLSWGDGDEERLVREGQAFLSEEQIGAAQRFGPDVRLKDPVTLVVSPDQVRPHVNGHSDYYDDPAFERVLGEVAEEAGATPWPTSPAGEPRGYGASSAAPIPAG</sequence>
<feature type="transmembrane region" description="Helical" evidence="2">
    <location>
        <begin position="596"/>
        <end position="618"/>
    </location>
</feature>
<dbReference type="RefSeq" id="WP_337714448.1">
    <property type="nucleotide sequence ID" value="NZ_JBBEGL010000004.1"/>
</dbReference>
<proteinExistence type="predicted"/>
<feature type="region of interest" description="Disordered" evidence="1">
    <location>
        <begin position="859"/>
        <end position="888"/>
    </location>
</feature>
<accession>A0ABU8N6E2</accession>
<feature type="transmembrane region" description="Helical" evidence="2">
    <location>
        <begin position="328"/>
        <end position="346"/>
    </location>
</feature>
<feature type="transmembrane region" description="Helical" evidence="2">
    <location>
        <begin position="555"/>
        <end position="576"/>
    </location>
</feature>
<feature type="transmembrane region" description="Helical" evidence="2">
    <location>
        <begin position="366"/>
        <end position="399"/>
    </location>
</feature>